<comment type="caution">
    <text evidence="10">The sequence shown here is derived from an EMBL/GenBank/DDBJ whole genome shotgun (WGS) entry which is preliminary data.</text>
</comment>
<accession>S8ALB9</accession>
<dbReference type="PROSITE" id="PS00136">
    <property type="entry name" value="SUBTILASE_ASP"/>
    <property type="match status" value="1"/>
</dbReference>
<evidence type="ECO:0000256" key="7">
    <source>
        <dbReference type="SAM" id="MobiDB-lite"/>
    </source>
</evidence>
<dbReference type="InterPro" id="IPR015500">
    <property type="entry name" value="Peptidase_S8_subtilisin-rel"/>
</dbReference>
<keyword evidence="2 5" id="KW-0645">Protease</keyword>
<feature type="signal peptide" evidence="8">
    <location>
        <begin position="1"/>
        <end position="23"/>
    </location>
</feature>
<dbReference type="InterPro" id="IPR036852">
    <property type="entry name" value="Peptidase_S8/S53_dom_sf"/>
</dbReference>
<dbReference type="Proteomes" id="UP000015100">
    <property type="component" value="Unassembled WGS sequence"/>
</dbReference>
<evidence type="ECO:0000256" key="6">
    <source>
        <dbReference type="RuleBase" id="RU003355"/>
    </source>
</evidence>
<evidence type="ECO:0000256" key="3">
    <source>
        <dbReference type="ARBA" id="ARBA00022801"/>
    </source>
</evidence>
<feature type="region of interest" description="Disordered" evidence="7">
    <location>
        <begin position="132"/>
        <end position="151"/>
    </location>
</feature>
<dbReference type="AlphaFoldDB" id="S8ALB9"/>
<evidence type="ECO:0000256" key="1">
    <source>
        <dbReference type="ARBA" id="ARBA00011073"/>
    </source>
</evidence>
<evidence type="ECO:0000256" key="2">
    <source>
        <dbReference type="ARBA" id="ARBA00022670"/>
    </source>
</evidence>
<dbReference type="HOGENOM" id="CLU_011263_1_4_1"/>
<evidence type="ECO:0000259" key="9">
    <source>
        <dbReference type="Pfam" id="PF00082"/>
    </source>
</evidence>
<sequence>MKSTSLISIVFALSLTATPVALAAPAAHNDPTDEYLVMLAEHEQRSWKEVFSDVGILARESKTPNSWTSDVGQSIKTSGTHLRIFTLKMKRSESVSMLSHPSIVAADTVHPISYDVHINTDYIAPDETVSYNPKEKRQQEQLQGKMETRRQTTAPWNLERISTGQKAQKTNHKSTTSLDYTYKFVQGDGIGTDVYVLDTGINAQHKDFGGRAKSLWSFLNDNSKDIEGHGTHCAGTVGSNTYGVAKNANIWGVKIQGPGAHSGTVIQGIDAVIARHNQVKTKPDFRGSVMSMSFSNTGDYSPEFEAIRRALDAGIHIAVSAGNQNKDACDYRPARYSKKLPIVTVGASDINDIRMNLKPTFASNYGSCVTVHGPGVDIISTYIGSVDETHSMSGTSMSAPAVAGMMAVELSRNTKLKLDPKGLRDLLLSRSLPNAVQGAKGGTGMINNGFRN</sequence>
<feature type="active site" description="Charge relay system" evidence="5">
    <location>
        <position position="229"/>
    </location>
</feature>
<dbReference type="PANTHER" id="PTHR43806">
    <property type="entry name" value="PEPTIDASE S8"/>
    <property type="match status" value="1"/>
</dbReference>
<organism evidence="10 11">
    <name type="scientific">Dactylellina haptotyla (strain CBS 200.50)</name>
    <name type="common">Nematode-trapping fungus</name>
    <name type="synonym">Monacrosporium haptotylum</name>
    <dbReference type="NCBI Taxonomy" id="1284197"/>
    <lineage>
        <taxon>Eukaryota</taxon>
        <taxon>Fungi</taxon>
        <taxon>Dikarya</taxon>
        <taxon>Ascomycota</taxon>
        <taxon>Pezizomycotina</taxon>
        <taxon>Orbiliomycetes</taxon>
        <taxon>Orbiliales</taxon>
        <taxon>Orbiliaceae</taxon>
        <taxon>Dactylellina</taxon>
    </lineage>
</organism>
<dbReference type="SUPFAM" id="SSF52743">
    <property type="entry name" value="Subtilisin-like"/>
    <property type="match status" value="1"/>
</dbReference>
<dbReference type="InterPro" id="IPR022398">
    <property type="entry name" value="Peptidase_S8_His-AS"/>
</dbReference>
<dbReference type="PRINTS" id="PR00723">
    <property type="entry name" value="SUBTILISIN"/>
</dbReference>
<keyword evidence="3 5" id="KW-0378">Hydrolase</keyword>
<dbReference type="PROSITE" id="PS00138">
    <property type="entry name" value="SUBTILASE_SER"/>
    <property type="match status" value="1"/>
</dbReference>
<dbReference type="InterPro" id="IPR023827">
    <property type="entry name" value="Peptidase_S8_Asp-AS"/>
</dbReference>
<evidence type="ECO:0000256" key="4">
    <source>
        <dbReference type="ARBA" id="ARBA00022825"/>
    </source>
</evidence>
<evidence type="ECO:0000313" key="10">
    <source>
        <dbReference type="EMBL" id="EPS43709.1"/>
    </source>
</evidence>
<dbReference type="OMA" id="GKMETRR"/>
<dbReference type="InterPro" id="IPR023828">
    <property type="entry name" value="Peptidase_S8_Ser-AS"/>
</dbReference>
<dbReference type="InterPro" id="IPR034193">
    <property type="entry name" value="PCSK9_ProteinaseK-like"/>
</dbReference>
<keyword evidence="4 5" id="KW-0720">Serine protease</keyword>
<proteinExistence type="inferred from homology"/>
<dbReference type="PANTHER" id="PTHR43806:SF11">
    <property type="entry name" value="CEREVISIN-RELATED"/>
    <property type="match status" value="1"/>
</dbReference>
<reference evidence="11" key="2">
    <citation type="submission" date="2013-04" db="EMBL/GenBank/DDBJ databases">
        <title>Genomic mechanisms accounting for the adaptation to parasitism in nematode-trapping fungi.</title>
        <authorList>
            <person name="Ahren D.G."/>
        </authorList>
    </citation>
    <scope>NUCLEOTIDE SEQUENCE [LARGE SCALE GENOMIC DNA]</scope>
    <source>
        <strain evidence="11">CBS 200.50</strain>
    </source>
</reference>
<dbReference type="Pfam" id="PF00082">
    <property type="entry name" value="Peptidase_S8"/>
    <property type="match status" value="1"/>
</dbReference>
<dbReference type="CDD" id="cd04077">
    <property type="entry name" value="Peptidases_S8_PCSK9_ProteinaseK_like"/>
    <property type="match status" value="1"/>
</dbReference>
<gene>
    <name evidence="10" type="ORF">H072_2326</name>
</gene>
<dbReference type="OrthoDB" id="206201at2759"/>
<evidence type="ECO:0000313" key="11">
    <source>
        <dbReference type="Proteomes" id="UP000015100"/>
    </source>
</evidence>
<evidence type="ECO:0000256" key="8">
    <source>
        <dbReference type="SAM" id="SignalP"/>
    </source>
</evidence>
<dbReference type="GO" id="GO:0004252">
    <property type="term" value="F:serine-type endopeptidase activity"/>
    <property type="evidence" value="ECO:0007669"/>
    <property type="project" value="UniProtKB-UniRule"/>
</dbReference>
<feature type="chain" id="PRO_5004548604" description="Peptidase S8/S53 domain-containing protein" evidence="8">
    <location>
        <begin position="24"/>
        <end position="452"/>
    </location>
</feature>
<feature type="active site" description="Charge relay system" evidence="5">
    <location>
        <position position="198"/>
    </location>
</feature>
<dbReference type="InterPro" id="IPR050131">
    <property type="entry name" value="Peptidase_S8_subtilisin-like"/>
</dbReference>
<keyword evidence="8" id="KW-0732">Signal</keyword>
<dbReference type="EMBL" id="AQGS01000070">
    <property type="protein sequence ID" value="EPS43709.1"/>
    <property type="molecule type" value="Genomic_DNA"/>
</dbReference>
<dbReference type="InterPro" id="IPR000209">
    <property type="entry name" value="Peptidase_S8/S53_dom"/>
</dbReference>
<dbReference type="GO" id="GO:0006508">
    <property type="term" value="P:proteolysis"/>
    <property type="evidence" value="ECO:0007669"/>
    <property type="project" value="UniProtKB-KW"/>
</dbReference>
<evidence type="ECO:0000256" key="5">
    <source>
        <dbReference type="PROSITE-ProRule" id="PRU01240"/>
    </source>
</evidence>
<dbReference type="PROSITE" id="PS51892">
    <property type="entry name" value="SUBTILASE"/>
    <property type="match status" value="1"/>
</dbReference>
<feature type="domain" description="Peptidase S8/S53" evidence="9">
    <location>
        <begin position="191"/>
        <end position="431"/>
    </location>
</feature>
<keyword evidence="11" id="KW-1185">Reference proteome</keyword>
<dbReference type="eggNOG" id="KOG1153">
    <property type="taxonomic scope" value="Eukaryota"/>
</dbReference>
<comment type="similarity">
    <text evidence="1 5 6">Belongs to the peptidase S8 family.</text>
</comment>
<feature type="active site" description="Charge relay system" evidence="5">
    <location>
        <position position="396"/>
    </location>
</feature>
<protein>
    <recommendedName>
        <fullName evidence="9">Peptidase S8/S53 domain-containing protein</fullName>
    </recommendedName>
</protein>
<reference evidence="10 11" key="1">
    <citation type="journal article" date="2013" name="PLoS Genet.">
        <title>Genomic mechanisms accounting for the adaptation to parasitism in nematode-trapping fungi.</title>
        <authorList>
            <person name="Meerupati T."/>
            <person name="Andersson K.M."/>
            <person name="Friman E."/>
            <person name="Kumar D."/>
            <person name="Tunlid A."/>
            <person name="Ahren D."/>
        </authorList>
    </citation>
    <scope>NUCLEOTIDE SEQUENCE [LARGE SCALE GENOMIC DNA]</scope>
    <source>
        <strain evidence="10 11">CBS 200.50</strain>
    </source>
</reference>
<dbReference type="PROSITE" id="PS00137">
    <property type="entry name" value="SUBTILASE_HIS"/>
    <property type="match status" value="1"/>
</dbReference>
<name>S8ALB9_DACHA</name>
<dbReference type="STRING" id="1284197.S8ALB9"/>
<dbReference type="Gene3D" id="3.40.50.200">
    <property type="entry name" value="Peptidase S8/S53 domain"/>
    <property type="match status" value="1"/>
</dbReference>